<dbReference type="SUPFAM" id="SSF50494">
    <property type="entry name" value="Trypsin-like serine proteases"/>
    <property type="match status" value="1"/>
</dbReference>
<dbReference type="RefSeq" id="WP_074757569.1">
    <property type="nucleotide sequence ID" value="NZ_FOGJ01000022.1"/>
</dbReference>
<dbReference type="Proteomes" id="UP000182584">
    <property type="component" value="Unassembled WGS sequence"/>
</dbReference>
<feature type="signal peptide" evidence="1">
    <location>
        <begin position="1"/>
        <end position="19"/>
    </location>
</feature>
<keyword evidence="1" id="KW-0732">Signal</keyword>
<organism evidence="2 3">
    <name type="scientific">Butyrivibrio fibrisolvens</name>
    <dbReference type="NCBI Taxonomy" id="831"/>
    <lineage>
        <taxon>Bacteria</taxon>
        <taxon>Bacillati</taxon>
        <taxon>Bacillota</taxon>
        <taxon>Clostridia</taxon>
        <taxon>Lachnospirales</taxon>
        <taxon>Lachnospiraceae</taxon>
        <taxon>Butyrivibrio</taxon>
    </lineage>
</organism>
<dbReference type="EMBL" id="FOGJ01000022">
    <property type="protein sequence ID" value="SES19112.1"/>
    <property type="molecule type" value="Genomic_DNA"/>
</dbReference>
<dbReference type="OrthoDB" id="9891524at2"/>
<feature type="chain" id="PRO_5038838388" description="Trypsin-like peptidase domain-containing protein" evidence="1">
    <location>
        <begin position="20"/>
        <end position="485"/>
    </location>
</feature>
<dbReference type="Gene3D" id="2.40.10.120">
    <property type="match status" value="1"/>
</dbReference>
<dbReference type="InterPro" id="IPR009003">
    <property type="entry name" value="Peptidase_S1_PA"/>
</dbReference>
<proteinExistence type="predicted"/>
<name>A0A1H9VBP8_BUTFI</name>
<evidence type="ECO:0008006" key="4">
    <source>
        <dbReference type="Google" id="ProtNLM"/>
    </source>
</evidence>
<sequence>MKRGLLVPFVTVCILSAFFHTPTSITAYAGKAHKQSDSSVNYDVFATSYTPDYSINHTYTSYYAQGYSNALMGLQTYALDSAFYHIANVKTNSGRSLCFSFLGNEDFVGYFGATPDSVIVEASDSSYIISIGETQLIQAPSLYTIESFSSFLTPSQYFTSDSIESYASDDGLSALLRARITENIEGHKYSGYLIVLTHTSSNSGIRFTYLMPDEIYDESTVLLFADSVAFAEDAFSKSLETSTVAVDDYTSESSLETLCKTGYFSYKPLSAENFTLAQQLVKPSLVELFHADSEDSPNGWSGSGVIYDITPDYIYFLSVAHVLDLMQEGNNELWLYDGTRITFSNAIKYTKLSADNEICLFRLSTSLIPMRILTRLREISINPEIYSQIPEGTQLLGIATNYKHTGKDLVTPMTLLKINDSIPEKKDVPIYLTATLALQDGMSGTAVVDMKGNLVGIADAKNLNTNKSYALMIDNVLSFDYSKLD</sequence>
<reference evidence="2 3" key="1">
    <citation type="submission" date="2016-10" db="EMBL/GenBank/DDBJ databases">
        <authorList>
            <person name="de Groot N.N."/>
        </authorList>
    </citation>
    <scope>NUCLEOTIDE SEQUENCE [LARGE SCALE GENOMIC DNA]</scope>
    <source>
        <strain evidence="2 3">AR40</strain>
    </source>
</reference>
<evidence type="ECO:0000313" key="2">
    <source>
        <dbReference type="EMBL" id="SES19112.1"/>
    </source>
</evidence>
<gene>
    <name evidence="2" type="ORF">SAMN04487884_12255</name>
</gene>
<accession>A0A1H9VBP8</accession>
<evidence type="ECO:0000313" key="3">
    <source>
        <dbReference type="Proteomes" id="UP000182584"/>
    </source>
</evidence>
<dbReference type="AlphaFoldDB" id="A0A1H9VBP8"/>
<protein>
    <recommendedName>
        <fullName evidence="4">Trypsin-like peptidase domain-containing protein</fullName>
    </recommendedName>
</protein>
<evidence type="ECO:0000256" key="1">
    <source>
        <dbReference type="SAM" id="SignalP"/>
    </source>
</evidence>